<feature type="compositionally biased region" description="Basic and acidic residues" evidence="1">
    <location>
        <begin position="157"/>
        <end position="172"/>
    </location>
</feature>
<dbReference type="AlphaFoldDB" id="A0A8J3DA19"/>
<organism evidence="2 3">
    <name type="scientific">Cerasicoccus arenae</name>
    <dbReference type="NCBI Taxonomy" id="424488"/>
    <lineage>
        <taxon>Bacteria</taxon>
        <taxon>Pseudomonadati</taxon>
        <taxon>Verrucomicrobiota</taxon>
        <taxon>Opitutia</taxon>
        <taxon>Puniceicoccales</taxon>
        <taxon>Cerasicoccaceae</taxon>
        <taxon>Cerasicoccus</taxon>
    </lineage>
</organism>
<dbReference type="Proteomes" id="UP000642829">
    <property type="component" value="Unassembled WGS sequence"/>
</dbReference>
<evidence type="ECO:0000313" key="3">
    <source>
        <dbReference type="Proteomes" id="UP000642829"/>
    </source>
</evidence>
<evidence type="ECO:0000313" key="2">
    <source>
        <dbReference type="EMBL" id="GHB95462.1"/>
    </source>
</evidence>
<dbReference type="SUPFAM" id="SSF52172">
    <property type="entry name" value="CheY-like"/>
    <property type="match status" value="1"/>
</dbReference>
<accession>A0A8J3DA19</accession>
<dbReference type="InterPro" id="IPR011006">
    <property type="entry name" value="CheY-like_superfamily"/>
</dbReference>
<comment type="caution">
    <text evidence="2">The sequence shown here is derived from an EMBL/GenBank/DDBJ whole genome shotgun (WGS) entry which is preliminary data.</text>
</comment>
<sequence length="197" mass="22055">MIYGDSLLPLIIVKILYWDDSEAVLENVTKKLVKLCHKVVPARTLEDCKAALEDKDAPVDLFIADYKIDEKDGMNFIMGAKATDPELHVVVLTPSILRSEFNQLQMCGIEILKKPILLDQVVRPFLAPDKRRKKTMPPMPVPESTEKKGSGLLGIQDEDKTPSEVAVEERPEGMPPPPGVELEPKKRKGLTRLFARS</sequence>
<evidence type="ECO:0008006" key="4">
    <source>
        <dbReference type="Google" id="ProtNLM"/>
    </source>
</evidence>
<feature type="region of interest" description="Disordered" evidence="1">
    <location>
        <begin position="129"/>
        <end position="197"/>
    </location>
</feature>
<dbReference type="Gene3D" id="3.40.50.2300">
    <property type="match status" value="1"/>
</dbReference>
<proteinExistence type="predicted"/>
<reference evidence="2" key="1">
    <citation type="journal article" date="2014" name="Int. J. Syst. Evol. Microbiol.">
        <title>Complete genome sequence of Corynebacterium casei LMG S-19264T (=DSM 44701T), isolated from a smear-ripened cheese.</title>
        <authorList>
            <consortium name="US DOE Joint Genome Institute (JGI-PGF)"/>
            <person name="Walter F."/>
            <person name="Albersmeier A."/>
            <person name="Kalinowski J."/>
            <person name="Ruckert C."/>
        </authorList>
    </citation>
    <scope>NUCLEOTIDE SEQUENCE</scope>
    <source>
        <strain evidence="2">KCTC 12870</strain>
    </source>
</reference>
<keyword evidence="3" id="KW-1185">Reference proteome</keyword>
<evidence type="ECO:0000256" key="1">
    <source>
        <dbReference type="SAM" id="MobiDB-lite"/>
    </source>
</evidence>
<name>A0A8J3DA19_9BACT</name>
<dbReference type="EMBL" id="BMXG01000004">
    <property type="protein sequence ID" value="GHB95462.1"/>
    <property type="molecule type" value="Genomic_DNA"/>
</dbReference>
<gene>
    <name evidence="2" type="ORF">GCM10007047_09050</name>
</gene>
<protein>
    <recommendedName>
        <fullName evidence="4">Response regulatory domain-containing protein</fullName>
    </recommendedName>
</protein>
<reference evidence="2" key="2">
    <citation type="submission" date="2020-09" db="EMBL/GenBank/DDBJ databases">
        <authorList>
            <person name="Sun Q."/>
            <person name="Kim S."/>
        </authorList>
    </citation>
    <scope>NUCLEOTIDE SEQUENCE</scope>
    <source>
        <strain evidence="2">KCTC 12870</strain>
    </source>
</reference>